<keyword evidence="3" id="KW-1185">Reference proteome</keyword>
<accession>A0AAD4PGK1</accession>
<gene>
    <name evidence="2" type="ORF">C2S53_013155</name>
</gene>
<dbReference type="AlphaFoldDB" id="A0AAD4PGK1"/>
<proteinExistence type="predicted"/>
<protein>
    <submittedName>
        <fullName evidence="2">Uncharacterized protein</fullName>
    </submittedName>
</protein>
<dbReference type="Proteomes" id="UP001190926">
    <property type="component" value="Unassembled WGS sequence"/>
</dbReference>
<reference evidence="2 3" key="1">
    <citation type="journal article" date="2021" name="Nat. Commun.">
        <title>Incipient diploidization of the medicinal plant Perilla within 10,000 years.</title>
        <authorList>
            <person name="Zhang Y."/>
            <person name="Shen Q."/>
            <person name="Leng L."/>
            <person name="Zhang D."/>
            <person name="Chen S."/>
            <person name="Shi Y."/>
            <person name="Ning Z."/>
            <person name="Chen S."/>
        </authorList>
    </citation>
    <scope>NUCLEOTIDE SEQUENCE [LARGE SCALE GENOMIC DNA]</scope>
    <source>
        <strain evidence="3">cv. PC099</strain>
    </source>
</reference>
<dbReference type="PANTHER" id="PTHR34130:SF3">
    <property type="entry name" value="DUF1645 FAMILY PROTEIN"/>
    <property type="match status" value="1"/>
</dbReference>
<evidence type="ECO:0000313" key="2">
    <source>
        <dbReference type="EMBL" id="KAH6838182.1"/>
    </source>
</evidence>
<feature type="region of interest" description="Disordered" evidence="1">
    <location>
        <begin position="187"/>
        <end position="206"/>
    </location>
</feature>
<feature type="region of interest" description="Disordered" evidence="1">
    <location>
        <begin position="1"/>
        <end position="22"/>
    </location>
</feature>
<organism evidence="2 3">
    <name type="scientific">Perilla frutescens var. hirtella</name>
    <name type="common">Perilla citriodora</name>
    <name type="synonym">Perilla setoyensis</name>
    <dbReference type="NCBI Taxonomy" id="608512"/>
    <lineage>
        <taxon>Eukaryota</taxon>
        <taxon>Viridiplantae</taxon>
        <taxon>Streptophyta</taxon>
        <taxon>Embryophyta</taxon>
        <taxon>Tracheophyta</taxon>
        <taxon>Spermatophyta</taxon>
        <taxon>Magnoliopsida</taxon>
        <taxon>eudicotyledons</taxon>
        <taxon>Gunneridae</taxon>
        <taxon>Pentapetalae</taxon>
        <taxon>asterids</taxon>
        <taxon>lamiids</taxon>
        <taxon>Lamiales</taxon>
        <taxon>Lamiaceae</taxon>
        <taxon>Nepetoideae</taxon>
        <taxon>Elsholtzieae</taxon>
        <taxon>Perilla</taxon>
    </lineage>
</organism>
<evidence type="ECO:0000313" key="3">
    <source>
        <dbReference type="Proteomes" id="UP001190926"/>
    </source>
</evidence>
<comment type="caution">
    <text evidence="2">The sequence shown here is derived from an EMBL/GenBank/DDBJ whole genome shotgun (WGS) entry which is preliminary data.</text>
</comment>
<dbReference type="EMBL" id="SDAM02000001">
    <property type="protein sequence ID" value="KAH6838182.1"/>
    <property type="molecule type" value="Genomic_DNA"/>
</dbReference>
<feature type="compositionally biased region" description="Basic and acidic residues" evidence="1">
    <location>
        <begin position="8"/>
        <end position="17"/>
    </location>
</feature>
<sequence>MLVQESFVEQKDMHDPDTTDELDETLSLCDLPLYGDQSVDEWEEDLSGESQGSTSMSSSDDHDYFEFFSHELTHSTTCFPPENIIFCGKIIPYKQPDTSDTVPSKQVESKQATSIKKKRSWSLFRWRFSSKTTTLMQKEDHHHQTSKKMQGEGFPLPILTSSSSEKARWYLFLTGISRFSSEMGLRDIKSRQSRRHSPPPSPTLRFQNHHEEVTGMTGSGSSRLWEVIRVLSCGGNQHPSAMVVGSISCNRLE</sequence>
<evidence type="ECO:0000256" key="1">
    <source>
        <dbReference type="SAM" id="MobiDB-lite"/>
    </source>
</evidence>
<dbReference type="PANTHER" id="PTHR34130">
    <property type="entry name" value="OS08G0243800 PROTEIN"/>
    <property type="match status" value="1"/>
</dbReference>
<feature type="region of interest" description="Disordered" evidence="1">
    <location>
        <begin position="135"/>
        <end position="155"/>
    </location>
</feature>
<name>A0AAD4PGK1_PERFH</name>